<evidence type="ECO:0000256" key="13">
    <source>
        <dbReference type="ARBA" id="ARBA00022842"/>
    </source>
</evidence>
<dbReference type="InterPro" id="IPR004641">
    <property type="entry name" value="RNase_HIII"/>
</dbReference>
<keyword evidence="11 14" id="KW-0255">Endonuclease</keyword>
<dbReference type="EMBL" id="CP007739">
    <property type="protein sequence ID" value="AIE60973.1"/>
    <property type="molecule type" value="Genomic_DNA"/>
</dbReference>
<evidence type="ECO:0000313" key="18">
    <source>
        <dbReference type="Proteomes" id="UP000027602"/>
    </source>
</evidence>
<keyword evidence="13 14" id="KW-0460">Magnesium</keyword>
<dbReference type="GO" id="GO:0004523">
    <property type="term" value="F:RNA-DNA hybrid ribonuclease activity"/>
    <property type="evidence" value="ECO:0007669"/>
    <property type="project" value="UniProtKB-UniRule"/>
</dbReference>
<dbReference type="PANTHER" id="PTHR10954">
    <property type="entry name" value="RIBONUCLEASE H2 SUBUNIT A"/>
    <property type="match status" value="1"/>
</dbReference>
<evidence type="ECO:0000256" key="6">
    <source>
        <dbReference type="ARBA" id="ARBA00012180"/>
    </source>
</evidence>
<dbReference type="Proteomes" id="UP000027602">
    <property type="component" value="Chromosome"/>
</dbReference>
<evidence type="ECO:0000256" key="7">
    <source>
        <dbReference type="ARBA" id="ARBA00021407"/>
    </source>
</evidence>
<dbReference type="GO" id="GO:0005737">
    <property type="term" value="C:cytoplasm"/>
    <property type="evidence" value="ECO:0007669"/>
    <property type="project" value="UniProtKB-SubCell"/>
</dbReference>
<dbReference type="GO" id="GO:0003723">
    <property type="term" value="F:RNA binding"/>
    <property type="evidence" value="ECO:0007669"/>
    <property type="project" value="UniProtKB-UniRule"/>
</dbReference>
<evidence type="ECO:0000256" key="4">
    <source>
        <dbReference type="ARBA" id="ARBA00004496"/>
    </source>
</evidence>
<proteinExistence type="inferred from homology"/>
<evidence type="ECO:0000259" key="16">
    <source>
        <dbReference type="PROSITE" id="PS51975"/>
    </source>
</evidence>
<gene>
    <name evidence="14 17" type="primary">rnhC</name>
    <name evidence="17" type="ORF">BMMGA3_12915</name>
</gene>
<dbReference type="PANTHER" id="PTHR10954:SF23">
    <property type="entry name" value="RIBONUCLEASE"/>
    <property type="match status" value="1"/>
</dbReference>
<dbReference type="EC" id="3.1.26.4" evidence="6 14"/>
<dbReference type="Pfam" id="PF01351">
    <property type="entry name" value="RNase_HII"/>
    <property type="match status" value="1"/>
</dbReference>
<evidence type="ECO:0000256" key="11">
    <source>
        <dbReference type="ARBA" id="ARBA00022759"/>
    </source>
</evidence>
<accession>I3ECN3</accession>
<dbReference type="NCBIfam" id="TIGR00716">
    <property type="entry name" value="rnhC"/>
    <property type="match status" value="1"/>
</dbReference>
<dbReference type="InterPro" id="IPR012337">
    <property type="entry name" value="RNaseH-like_sf"/>
</dbReference>
<dbReference type="InterPro" id="IPR024568">
    <property type="entry name" value="RNase_HIII_N"/>
</dbReference>
<dbReference type="HAMAP" id="MF_00053">
    <property type="entry name" value="RNase_HIII"/>
    <property type="match status" value="1"/>
</dbReference>
<dbReference type="STRING" id="796606.BMMGA3_12915"/>
<dbReference type="InterPro" id="IPR024567">
    <property type="entry name" value="RNase_HII/HIII_dom"/>
</dbReference>
<comment type="cofactor">
    <cofactor evidence="2">
        <name>Mg(2+)</name>
        <dbReference type="ChEBI" id="CHEBI:18420"/>
    </cofactor>
</comment>
<evidence type="ECO:0000256" key="15">
    <source>
        <dbReference type="PROSITE-ProRule" id="PRU01319"/>
    </source>
</evidence>
<dbReference type="PROSITE" id="PS51975">
    <property type="entry name" value="RNASE_H_2"/>
    <property type="match status" value="1"/>
</dbReference>
<dbReference type="eggNOG" id="COG1039">
    <property type="taxonomic scope" value="Bacteria"/>
</dbReference>
<dbReference type="SUPFAM" id="SSF53098">
    <property type="entry name" value="Ribonuclease H-like"/>
    <property type="match status" value="1"/>
</dbReference>
<feature type="binding site" evidence="14 15">
    <location>
        <position position="96"/>
    </location>
    <ligand>
        <name>a divalent metal cation</name>
        <dbReference type="ChEBI" id="CHEBI:60240"/>
    </ligand>
</feature>
<dbReference type="CDD" id="cd14796">
    <property type="entry name" value="RNAse_HIII_N"/>
    <property type="match status" value="1"/>
</dbReference>
<evidence type="ECO:0000256" key="1">
    <source>
        <dbReference type="ARBA" id="ARBA00000077"/>
    </source>
</evidence>
<evidence type="ECO:0000313" key="17">
    <source>
        <dbReference type="EMBL" id="AIE60973.1"/>
    </source>
</evidence>
<comment type="catalytic activity">
    <reaction evidence="1 14 15">
        <text>Endonucleolytic cleavage to 5'-phosphomonoester.</text>
        <dbReference type="EC" id="3.1.26.4"/>
    </reaction>
</comment>
<evidence type="ECO:0000256" key="14">
    <source>
        <dbReference type="HAMAP-Rule" id="MF_00053"/>
    </source>
</evidence>
<evidence type="ECO:0000256" key="8">
    <source>
        <dbReference type="ARBA" id="ARBA00022490"/>
    </source>
</evidence>
<comment type="function">
    <text evidence="3 14">Endonuclease that specifically degrades the RNA of RNA-DNA hybrids.</text>
</comment>
<dbReference type="InterPro" id="IPR012295">
    <property type="entry name" value="TBP_dom_sf"/>
</dbReference>
<dbReference type="GO" id="GO:0043137">
    <property type="term" value="P:DNA replication, removal of RNA primer"/>
    <property type="evidence" value="ECO:0007669"/>
    <property type="project" value="TreeGrafter"/>
</dbReference>
<dbReference type="Gene3D" id="3.30.420.10">
    <property type="entry name" value="Ribonuclease H-like superfamily/Ribonuclease H"/>
    <property type="match status" value="1"/>
</dbReference>
<keyword evidence="10 14" id="KW-0479">Metal-binding</keyword>
<dbReference type="GO" id="GO:0000287">
    <property type="term" value="F:magnesium ion binding"/>
    <property type="evidence" value="ECO:0007669"/>
    <property type="project" value="UniProtKB-UniRule"/>
</dbReference>
<keyword evidence="12 14" id="KW-0378">Hydrolase</keyword>
<organism evidence="17 18">
    <name type="scientific">Bacillus methanolicus (strain MGA3 / ATCC 53907)</name>
    <dbReference type="NCBI Taxonomy" id="796606"/>
    <lineage>
        <taxon>Bacteria</taxon>
        <taxon>Bacillati</taxon>
        <taxon>Bacillota</taxon>
        <taxon>Bacilli</taxon>
        <taxon>Bacillales</taxon>
        <taxon>Bacillaceae</taxon>
        <taxon>Bacillus</taxon>
    </lineage>
</organism>
<keyword evidence="8 14" id="KW-0963">Cytoplasm</keyword>
<evidence type="ECO:0000256" key="12">
    <source>
        <dbReference type="ARBA" id="ARBA00022801"/>
    </source>
</evidence>
<keyword evidence="18" id="KW-1185">Reference proteome</keyword>
<reference evidence="17 18" key="1">
    <citation type="journal article" date="2015" name="BMC Genomics">
        <title>Transcriptome analysis of thermophilic methylotrophic Bacillus methanolicus MGA3 using RNA-sequencing provides detailed insights into its previously uncharted transcriptional landscape.</title>
        <authorList>
            <person name="Irla M."/>
            <person name="Neshat A."/>
            <person name="Brautaset T."/>
            <person name="Ruckert C."/>
            <person name="Kalinowski J."/>
            <person name="Wendisch V.F."/>
        </authorList>
    </citation>
    <scope>NUCLEOTIDE SEQUENCE [LARGE SCALE GENOMIC DNA]</scope>
    <source>
        <strain evidence="18">MGA3 / ATCC 53907</strain>
    </source>
</reference>
<dbReference type="GO" id="GO:0032299">
    <property type="term" value="C:ribonuclease H2 complex"/>
    <property type="evidence" value="ECO:0007669"/>
    <property type="project" value="TreeGrafter"/>
</dbReference>
<evidence type="ECO:0000256" key="5">
    <source>
        <dbReference type="ARBA" id="ARBA00008378"/>
    </source>
</evidence>
<dbReference type="Pfam" id="PF11858">
    <property type="entry name" value="DUF3378"/>
    <property type="match status" value="1"/>
</dbReference>
<evidence type="ECO:0000256" key="10">
    <source>
        <dbReference type="ARBA" id="ARBA00022723"/>
    </source>
</evidence>
<dbReference type="GO" id="GO:0006298">
    <property type="term" value="P:mismatch repair"/>
    <property type="evidence" value="ECO:0007669"/>
    <property type="project" value="TreeGrafter"/>
</dbReference>
<feature type="binding site" evidence="14 15">
    <location>
        <position position="97"/>
    </location>
    <ligand>
        <name>a divalent metal cation</name>
        <dbReference type="ChEBI" id="CHEBI:60240"/>
    </ligand>
</feature>
<dbReference type="OrthoDB" id="9777935at2"/>
<comment type="cofactor">
    <cofactor evidence="14 15">
        <name>Mn(2+)</name>
        <dbReference type="ChEBI" id="CHEBI:29035"/>
    </cofactor>
    <cofactor evidence="14 15">
        <name>Mg(2+)</name>
        <dbReference type="ChEBI" id="CHEBI:18420"/>
    </cofactor>
    <text evidence="14 15">Manganese or magnesium. Binds 1 divalent metal ion per monomer in the absence of substrate. May bind a second metal ion after substrate binding.</text>
</comment>
<feature type="domain" description="RNase H type-2" evidence="16">
    <location>
        <begin position="90"/>
        <end position="307"/>
    </location>
</feature>
<protein>
    <recommendedName>
        <fullName evidence="7 14">Ribonuclease HIII</fullName>
        <shortName evidence="14">RNase HIII</shortName>
        <ecNumber evidence="6 14">3.1.26.4</ecNumber>
    </recommendedName>
</protein>
<comment type="subcellular location">
    <subcellularLocation>
        <location evidence="4 14">Cytoplasm</location>
    </subcellularLocation>
</comment>
<dbReference type="KEGG" id="bmet:BMMGA3_12915"/>
<name>I3ECN3_BACMM</name>
<dbReference type="CDD" id="cd06590">
    <property type="entry name" value="RNase_HII_bacteria_HIII_like"/>
    <property type="match status" value="1"/>
</dbReference>
<keyword evidence="9 14" id="KW-0540">Nuclease</keyword>
<sequence length="308" mass="34150">MTNIVLKKSKIELEQIKKYYENHLIEKVPQGGLFSAKTANCTITAYQSGKIMFQGNGAEAEAKKWDDAKQHVSSKPVYVSGSLPSEISSMSVLGSDEVGTGDYFGPITVVAAYVKKDDIPILKDIGVKDSKQLTDEKITLIAKQLINIVPHSLLTLHNEKYNQLQQSGMSQGKMKALLHNQAIGHVLKKIAPEKPEAILIDQFVKEDIYFQHIKDQSAIQRDRVFFSTKAEGIHVSVAAASIIARYAFIRHFEKLSEAAGFTLPKGASQRVDEAAAKLIKEKGRESLQKFVKLHFANTQKAIQLSKTI</sequence>
<evidence type="ECO:0000256" key="9">
    <source>
        <dbReference type="ARBA" id="ARBA00022722"/>
    </source>
</evidence>
<dbReference type="PIRSF" id="PIRSF037748">
    <property type="entry name" value="RnhC"/>
    <property type="match status" value="1"/>
</dbReference>
<evidence type="ECO:0000256" key="2">
    <source>
        <dbReference type="ARBA" id="ARBA00001946"/>
    </source>
</evidence>
<feature type="binding site" evidence="14 15">
    <location>
        <position position="201"/>
    </location>
    <ligand>
        <name>a divalent metal cation</name>
        <dbReference type="ChEBI" id="CHEBI:60240"/>
    </ligand>
</feature>
<dbReference type="Gene3D" id="3.30.310.10">
    <property type="entry name" value="TATA-Binding Protein"/>
    <property type="match status" value="1"/>
</dbReference>
<dbReference type="FunFam" id="3.30.420.10:FF:000047">
    <property type="entry name" value="Ribonuclease HIII"/>
    <property type="match status" value="1"/>
</dbReference>
<evidence type="ECO:0000256" key="3">
    <source>
        <dbReference type="ARBA" id="ARBA00004065"/>
    </source>
</evidence>
<comment type="similarity">
    <text evidence="5 14">Belongs to the RNase HII family. RnhC subfamily.</text>
</comment>
<dbReference type="RefSeq" id="WP_003347512.1">
    <property type="nucleotide sequence ID" value="NZ_ADWW01000001.1"/>
</dbReference>
<dbReference type="AlphaFoldDB" id="I3ECN3"/>
<dbReference type="InterPro" id="IPR036397">
    <property type="entry name" value="RNaseH_sf"/>
</dbReference>
<dbReference type="InterPro" id="IPR001352">
    <property type="entry name" value="RNase_HII/HIII"/>
</dbReference>
<dbReference type="HOGENOM" id="CLU_059546_1_0_9"/>